<name>A0A3M7QAU8_BRAPC</name>
<accession>A0A3M7QAU8</accession>
<dbReference type="AlphaFoldDB" id="A0A3M7QAU8"/>
<dbReference type="Proteomes" id="UP000276133">
    <property type="component" value="Unassembled WGS sequence"/>
</dbReference>
<organism evidence="1 2">
    <name type="scientific">Brachionus plicatilis</name>
    <name type="common">Marine rotifer</name>
    <name type="synonym">Brachionus muelleri</name>
    <dbReference type="NCBI Taxonomy" id="10195"/>
    <lineage>
        <taxon>Eukaryota</taxon>
        <taxon>Metazoa</taxon>
        <taxon>Spiralia</taxon>
        <taxon>Gnathifera</taxon>
        <taxon>Rotifera</taxon>
        <taxon>Eurotatoria</taxon>
        <taxon>Monogononta</taxon>
        <taxon>Pseudotrocha</taxon>
        <taxon>Ploima</taxon>
        <taxon>Brachionidae</taxon>
        <taxon>Brachionus</taxon>
    </lineage>
</organism>
<sequence length="59" mass="6814">MKTSVRYIRTCQYSRIPNYSGMSLKSSNYVTTLLNPEINVCKNYANLIIRLVPIINTIM</sequence>
<protein>
    <submittedName>
        <fullName evidence="1">Uncharacterized protein</fullName>
    </submittedName>
</protein>
<keyword evidence="2" id="KW-1185">Reference proteome</keyword>
<reference evidence="1 2" key="1">
    <citation type="journal article" date="2018" name="Sci. Rep.">
        <title>Genomic signatures of local adaptation to the degree of environmental predictability in rotifers.</title>
        <authorList>
            <person name="Franch-Gras L."/>
            <person name="Hahn C."/>
            <person name="Garcia-Roger E.M."/>
            <person name="Carmona M.J."/>
            <person name="Serra M."/>
            <person name="Gomez A."/>
        </authorList>
    </citation>
    <scope>NUCLEOTIDE SEQUENCE [LARGE SCALE GENOMIC DNA]</scope>
    <source>
        <strain evidence="1">HYR1</strain>
    </source>
</reference>
<evidence type="ECO:0000313" key="1">
    <source>
        <dbReference type="EMBL" id="RNA08085.1"/>
    </source>
</evidence>
<dbReference type="EMBL" id="REGN01006861">
    <property type="protein sequence ID" value="RNA08085.1"/>
    <property type="molecule type" value="Genomic_DNA"/>
</dbReference>
<evidence type="ECO:0000313" key="2">
    <source>
        <dbReference type="Proteomes" id="UP000276133"/>
    </source>
</evidence>
<gene>
    <name evidence="1" type="ORF">BpHYR1_015865</name>
</gene>
<proteinExistence type="predicted"/>
<comment type="caution">
    <text evidence="1">The sequence shown here is derived from an EMBL/GenBank/DDBJ whole genome shotgun (WGS) entry which is preliminary data.</text>
</comment>